<evidence type="ECO:0000313" key="2">
    <source>
        <dbReference type="EMBL" id="GAH03997.1"/>
    </source>
</evidence>
<dbReference type="InterPro" id="IPR024049">
    <property type="entry name" value="eRF1_1_sf"/>
</dbReference>
<comment type="caution">
    <text evidence="2">The sequence shown here is derived from an EMBL/GenBank/DDBJ whole genome shotgun (WGS) entry which is preliminary data.</text>
</comment>
<dbReference type="Gene3D" id="3.30.960.10">
    <property type="entry name" value="eRF1 domain 1"/>
    <property type="match status" value="1"/>
</dbReference>
<sequence>MTEMTQRQKYDLKRKLEELKTCKGRHTELISLYIPPNKQIFAVNTYLKNEYSQSQNIKSKTTMKNVISAIESIMSRLKQFKQLPENGVIFFVGHKDNSTNSYNSKSWCSKYFYDK</sequence>
<gene>
    <name evidence="2" type="ORF">S01H4_42115</name>
</gene>
<dbReference type="PANTHER" id="PTHR10113">
    <property type="entry name" value="PEPTIDE CHAIN RELEASE FACTOR SUBUNIT 1"/>
    <property type="match status" value="1"/>
</dbReference>
<feature type="domain" description="eRF1/Pelota-like N-terminal" evidence="1">
    <location>
        <begin position="1"/>
        <end position="115"/>
    </location>
</feature>
<dbReference type="Pfam" id="PF03463">
    <property type="entry name" value="eRF1_1"/>
    <property type="match status" value="1"/>
</dbReference>
<dbReference type="AlphaFoldDB" id="X1C9B0"/>
<organism evidence="2">
    <name type="scientific">marine sediment metagenome</name>
    <dbReference type="NCBI Taxonomy" id="412755"/>
    <lineage>
        <taxon>unclassified sequences</taxon>
        <taxon>metagenomes</taxon>
        <taxon>ecological metagenomes</taxon>
    </lineage>
</organism>
<accession>X1C9B0</accession>
<dbReference type="SMART" id="SM01194">
    <property type="entry name" value="eRF1_1"/>
    <property type="match status" value="1"/>
</dbReference>
<dbReference type="SUPFAM" id="SSF55481">
    <property type="entry name" value="N-terminal domain of eukaryotic peptide chain release factor subunit 1, ERF1"/>
    <property type="match status" value="1"/>
</dbReference>
<name>X1C9B0_9ZZZZ</name>
<dbReference type="EMBL" id="BART01023098">
    <property type="protein sequence ID" value="GAH03997.1"/>
    <property type="molecule type" value="Genomic_DNA"/>
</dbReference>
<dbReference type="GO" id="GO:0003747">
    <property type="term" value="F:translation release factor activity"/>
    <property type="evidence" value="ECO:0007669"/>
    <property type="project" value="InterPro"/>
</dbReference>
<protein>
    <recommendedName>
        <fullName evidence="1">eRF1/Pelota-like N-terminal domain-containing protein</fullName>
    </recommendedName>
</protein>
<proteinExistence type="predicted"/>
<dbReference type="InterPro" id="IPR004403">
    <property type="entry name" value="Peptide_chain-rel_eRF1/aRF1"/>
</dbReference>
<reference evidence="2" key="1">
    <citation type="journal article" date="2014" name="Front. Microbiol.">
        <title>High frequency of phylogenetically diverse reductive dehalogenase-homologous genes in deep subseafloor sedimentary metagenomes.</title>
        <authorList>
            <person name="Kawai M."/>
            <person name="Futagami T."/>
            <person name="Toyoda A."/>
            <person name="Takaki Y."/>
            <person name="Nishi S."/>
            <person name="Hori S."/>
            <person name="Arai W."/>
            <person name="Tsubouchi T."/>
            <person name="Morono Y."/>
            <person name="Uchiyama I."/>
            <person name="Ito T."/>
            <person name="Fujiyama A."/>
            <person name="Inagaki F."/>
            <person name="Takami H."/>
        </authorList>
    </citation>
    <scope>NUCLEOTIDE SEQUENCE</scope>
    <source>
        <strain evidence="2">Expedition CK06-06</strain>
    </source>
</reference>
<evidence type="ECO:0000259" key="1">
    <source>
        <dbReference type="SMART" id="SM01194"/>
    </source>
</evidence>
<dbReference type="InterPro" id="IPR005140">
    <property type="entry name" value="eRF1_Pelota-like_N"/>
</dbReference>